<feature type="binding site" evidence="3">
    <location>
        <position position="44"/>
    </location>
    <ligand>
        <name>ATP</name>
        <dbReference type="ChEBI" id="CHEBI:30616"/>
    </ligand>
</feature>
<dbReference type="EMBL" id="GG745329">
    <property type="protein sequence ID" value="KNE55471.1"/>
    <property type="molecule type" value="Genomic_DNA"/>
</dbReference>
<gene>
    <name evidence="6" type="ORF">AMAG_01362</name>
</gene>
<proteinExistence type="inferred from homology"/>
<keyword evidence="2 3" id="KW-0067">ATP-binding</keyword>
<reference evidence="7" key="2">
    <citation type="submission" date="2009-11" db="EMBL/GenBank/DDBJ databases">
        <title>The Genome Sequence of Allomyces macrogynus strain ATCC 38327.</title>
        <authorList>
            <consortium name="The Broad Institute Genome Sequencing Platform"/>
            <person name="Russ C."/>
            <person name="Cuomo C."/>
            <person name="Shea T."/>
            <person name="Young S.K."/>
            <person name="Zeng Q."/>
            <person name="Koehrsen M."/>
            <person name="Haas B."/>
            <person name="Borodovsky M."/>
            <person name="Guigo R."/>
            <person name="Alvarado L."/>
            <person name="Berlin A."/>
            <person name="Borenstein D."/>
            <person name="Chen Z."/>
            <person name="Engels R."/>
            <person name="Freedman E."/>
            <person name="Gellesch M."/>
            <person name="Goldberg J."/>
            <person name="Griggs A."/>
            <person name="Gujja S."/>
            <person name="Heiman D."/>
            <person name="Hepburn T."/>
            <person name="Howarth C."/>
            <person name="Jen D."/>
            <person name="Larson L."/>
            <person name="Lewis B."/>
            <person name="Mehta T."/>
            <person name="Park D."/>
            <person name="Pearson M."/>
            <person name="Roberts A."/>
            <person name="Saif S."/>
            <person name="Shenoy N."/>
            <person name="Sisk P."/>
            <person name="Stolte C."/>
            <person name="Sykes S."/>
            <person name="Walk T."/>
            <person name="White J."/>
            <person name="Yandava C."/>
            <person name="Burger G."/>
            <person name="Gray M.W."/>
            <person name="Holland P.W.H."/>
            <person name="King N."/>
            <person name="Lang F.B.F."/>
            <person name="Roger A.J."/>
            <person name="Ruiz-Trillo I."/>
            <person name="Lander E."/>
            <person name="Nusbaum C."/>
        </authorList>
    </citation>
    <scope>NUCLEOTIDE SEQUENCE [LARGE SCALE GENOMIC DNA]</scope>
    <source>
        <strain evidence="7">ATCC 38327</strain>
    </source>
</reference>
<dbReference type="OMA" id="RPKVQPC"/>
<evidence type="ECO:0000259" key="5">
    <source>
        <dbReference type="PROSITE" id="PS50011"/>
    </source>
</evidence>
<evidence type="ECO:0000313" key="7">
    <source>
        <dbReference type="Proteomes" id="UP000054350"/>
    </source>
</evidence>
<keyword evidence="6" id="KW-0808">Transferase</keyword>
<dbReference type="OrthoDB" id="40902at2759"/>
<evidence type="ECO:0000256" key="3">
    <source>
        <dbReference type="PROSITE-ProRule" id="PRU10141"/>
    </source>
</evidence>
<dbReference type="PROSITE" id="PS00107">
    <property type="entry name" value="PROTEIN_KINASE_ATP"/>
    <property type="match status" value="1"/>
</dbReference>
<keyword evidence="4" id="KW-0723">Serine/threonine-protein kinase</keyword>
<dbReference type="Pfam" id="PF00069">
    <property type="entry name" value="Pkinase"/>
    <property type="match status" value="1"/>
</dbReference>
<dbReference type="SMART" id="SM00220">
    <property type="entry name" value="S_TKc"/>
    <property type="match status" value="1"/>
</dbReference>
<evidence type="ECO:0000256" key="2">
    <source>
        <dbReference type="ARBA" id="ARBA00022840"/>
    </source>
</evidence>
<dbReference type="Gene3D" id="1.10.510.10">
    <property type="entry name" value="Transferase(Phosphotransferase) domain 1"/>
    <property type="match status" value="1"/>
</dbReference>
<dbReference type="CDD" id="cd05117">
    <property type="entry name" value="STKc_CAMK"/>
    <property type="match status" value="1"/>
</dbReference>
<dbReference type="FunFam" id="1.10.510.10:FF:000571">
    <property type="entry name" value="Maternal embryonic leucine zipper kinase"/>
    <property type="match status" value="1"/>
</dbReference>
<dbReference type="GO" id="GO:0005524">
    <property type="term" value="F:ATP binding"/>
    <property type="evidence" value="ECO:0007669"/>
    <property type="project" value="UniProtKB-UniRule"/>
</dbReference>
<feature type="domain" description="Protein kinase" evidence="5">
    <location>
        <begin position="15"/>
        <end position="276"/>
    </location>
</feature>
<dbReference type="InterPro" id="IPR011009">
    <property type="entry name" value="Kinase-like_dom_sf"/>
</dbReference>
<comment type="similarity">
    <text evidence="4">Belongs to the protein kinase superfamily.</text>
</comment>
<evidence type="ECO:0000313" key="6">
    <source>
        <dbReference type="EMBL" id="KNE55471.1"/>
    </source>
</evidence>
<dbReference type="Proteomes" id="UP000054350">
    <property type="component" value="Unassembled WGS sequence"/>
</dbReference>
<dbReference type="GO" id="GO:0004674">
    <property type="term" value="F:protein serine/threonine kinase activity"/>
    <property type="evidence" value="ECO:0007669"/>
    <property type="project" value="UniProtKB-KW"/>
</dbReference>
<dbReference type="eggNOG" id="KOG0032">
    <property type="taxonomic scope" value="Eukaryota"/>
</dbReference>
<dbReference type="FunFam" id="3.30.200.20:FF:000042">
    <property type="entry name" value="Aurora kinase A"/>
    <property type="match status" value="1"/>
</dbReference>
<organism evidence="6 7">
    <name type="scientific">Allomyces macrogynus (strain ATCC 38327)</name>
    <name type="common">Allomyces javanicus var. macrogynus</name>
    <dbReference type="NCBI Taxonomy" id="578462"/>
    <lineage>
        <taxon>Eukaryota</taxon>
        <taxon>Fungi</taxon>
        <taxon>Fungi incertae sedis</taxon>
        <taxon>Blastocladiomycota</taxon>
        <taxon>Blastocladiomycetes</taxon>
        <taxon>Blastocladiales</taxon>
        <taxon>Blastocladiaceae</taxon>
        <taxon>Allomyces</taxon>
    </lineage>
</organism>
<dbReference type="AlphaFoldDB" id="A0A0L0RZH4"/>
<reference evidence="6 7" key="1">
    <citation type="submission" date="2009-11" db="EMBL/GenBank/DDBJ databases">
        <title>Annotation of Allomyces macrogynus ATCC 38327.</title>
        <authorList>
            <consortium name="The Broad Institute Genome Sequencing Platform"/>
            <person name="Russ C."/>
            <person name="Cuomo C."/>
            <person name="Burger G."/>
            <person name="Gray M.W."/>
            <person name="Holland P.W.H."/>
            <person name="King N."/>
            <person name="Lang F.B.F."/>
            <person name="Roger A.J."/>
            <person name="Ruiz-Trillo I."/>
            <person name="Young S.K."/>
            <person name="Zeng Q."/>
            <person name="Gargeya S."/>
            <person name="Fitzgerald M."/>
            <person name="Haas B."/>
            <person name="Abouelleil A."/>
            <person name="Alvarado L."/>
            <person name="Arachchi H.M."/>
            <person name="Berlin A."/>
            <person name="Chapman S.B."/>
            <person name="Gearin G."/>
            <person name="Goldberg J."/>
            <person name="Griggs A."/>
            <person name="Gujja S."/>
            <person name="Hansen M."/>
            <person name="Heiman D."/>
            <person name="Howarth C."/>
            <person name="Larimer J."/>
            <person name="Lui A."/>
            <person name="MacDonald P.J.P."/>
            <person name="McCowen C."/>
            <person name="Montmayeur A."/>
            <person name="Murphy C."/>
            <person name="Neiman D."/>
            <person name="Pearson M."/>
            <person name="Priest M."/>
            <person name="Roberts A."/>
            <person name="Saif S."/>
            <person name="Shea T."/>
            <person name="Sisk P."/>
            <person name="Stolte C."/>
            <person name="Sykes S."/>
            <person name="Wortman J."/>
            <person name="Nusbaum C."/>
            <person name="Birren B."/>
        </authorList>
    </citation>
    <scope>NUCLEOTIDE SEQUENCE [LARGE SCALE GENOMIC DNA]</scope>
    <source>
        <strain evidence="6 7">ATCC 38327</strain>
    </source>
</reference>
<keyword evidence="6" id="KW-0418">Kinase</keyword>
<dbReference type="PROSITE" id="PS50011">
    <property type="entry name" value="PROTEIN_KINASE_DOM"/>
    <property type="match status" value="1"/>
</dbReference>
<sequence length="358" mass="40352">MTFTEAQPAIRPCEYKVGKVLGEGTYAKVKEAFHIKTGKAYACKIFNKKLMVGREHMVLNEIKILKQVSQGHPNLISLVDYFESANNLYLILEYCRGGELFYRICNKGHYYEHDAANIVRTICDAVAYLHDQNVIHRDLKPENLLFRTADEDSDLMIADFGLARCLESDSYPLLTTVCGTPGFMSPEILQHLPYGKPVDMWAIGCITYFLLVGYTPFDRNSTADEIQAIIAADYAFTPEEYWVHVSDTAKDFIRGLLMLDPNERMTARQALEHPWLVQYAPRATARDLSVDPAQEALAPGDLLPHIRANSKSNAGDKLRKAVRAMQAAAHWSHILGVEPMNPNDLPMPVDEHLPTIEL</sequence>
<name>A0A0L0RZH4_ALLM3</name>
<dbReference type="SUPFAM" id="SSF56112">
    <property type="entry name" value="Protein kinase-like (PK-like)"/>
    <property type="match status" value="1"/>
</dbReference>
<dbReference type="STRING" id="578462.A0A0L0RZH4"/>
<accession>A0A0L0RZH4</accession>
<dbReference type="InterPro" id="IPR000719">
    <property type="entry name" value="Prot_kinase_dom"/>
</dbReference>
<dbReference type="PROSITE" id="PS00108">
    <property type="entry name" value="PROTEIN_KINASE_ST"/>
    <property type="match status" value="1"/>
</dbReference>
<keyword evidence="7" id="KW-1185">Reference proteome</keyword>
<dbReference type="InterPro" id="IPR008271">
    <property type="entry name" value="Ser/Thr_kinase_AS"/>
</dbReference>
<evidence type="ECO:0000256" key="4">
    <source>
        <dbReference type="RuleBase" id="RU000304"/>
    </source>
</evidence>
<evidence type="ECO:0000256" key="1">
    <source>
        <dbReference type="ARBA" id="ARBA00022741"/>
    </source>
</evidence>
<dbReference type="InterPro" id="IPR017441">
    <property type="entry name" value="Protein_kinase_ATP_BS"/>
</dbReference>
<dbReference type="VEuPathDB" id="FungiDB:AMAG_01362"/>
<protein>
    <submittedName>
        <fullName evidence="6">CAMK/CAMK1 protein kinase</fullName>
    </submittedName>
</protein>
<keyword evidence="1 3" id="KW-0547">Nucleotide-binding</keyword>
<dbReference type="PANTHER" id="PTHR24347">
    <property type="entry name" value="SERINE/THREONINE-PROTEIN KINASE"/>
    <property type="match status" value="1"/>
</dbReference>